<dbReference type="eggNOG" id="COG1231">
    <property type="taxonomic scope" value="Bacteria"/>
</dbReference>
<dbReference type="InterPro" id="IPR036188">
    <property type="entry name" value="FAD/NAD-bd_sf"/>
</dbReference>
<dbReference type="PANTHER" id="PTHR10742">
    <property type="entry name" value="FLAVIN MONOAMINE OXIDASE"/>
    <property type="match status" value="1"/>
</dbReference>
<evidence type="ECO:0000256" key="2">
    <source>
        <dbReference type="ARBA" id="ARBA00005833"/>
    </source>
</evidence>
<dbReference type="Proteomes" id="UP000006512">
    <property type="component" value="Unassembled WGS sequence"/>
</dbReference>
<gene>
    <name evidence="8" type="ORF">ABI_12330</name>
</gene>
<dbReference type="Pfam" id="PF01593">
    <property type="entry name" value="Amino_oxidase"/>
    <property type="match status" value="1"/>
</dbReference>
<evidence type="ECO:0000256" key="4">
    <source>
        <dbReference type="ARBA" id="ARBA00017871"/>
    </source>
</evidence>
<dbReference type="GO" id="GO:0050361">
    <property type="term" value="F:tryptophan 2-monooxygenase activity"/>
    <property type="evidence" value="ECO:0007669"/>
    <property type="project" value="UniProtKB-EC"/>
</dbReference>
<organism evidence="8 9">
    <name type="scientific">Asticcacaulis biprosthecium C19</name>
    <dbReference type="NCBI Taxonomy" id="715226"/>
    <lineage>
        <taxon>Bacteria</taxon>
        <taxon>Pseudomonadati</taxon>
        <taxon>Pseudomonadota</taxon>
        <taxon>Alphaproteobacteria</taxon>
        <taxon>Caulobacterales</taxon>
        <taxon>Caulobacteraceae</taxon>
        <taxon>Asticcacaulis</taxon>
    </lineage>
</organism>
<accession>F4QHQ8</accession>
<dbReference type="OrthoDB" id="337830at2"/>
<dbReference type="PROSITE" id="PS51318">
    <property type="entry name" value="TAT"/>
    <property type="match status" value="1"/>
</dbReference>
<evidence type="ECO:0000256" key="5">
    <source>
        <dbReference type="ARBA" id="ARBA00023070"/>
    </source>
</evidence>
<comment type="pathway">
    <text evidence="1">Plant hormone metabolism; auxin biosynthesis.</text>
</comment>
<dbReference type="Gene3D" id="1.20.1440.240">
    <property type="match status" value="1"/>
</dbReference>
<dbReference type="SUPFAM" id="SSF51905">
    <property type="entry name" value="FAD/NAD(P)-binding domain"/>
    <property type="match status" value="1"/>
</dbReference>
<evidence type="ECO:0000256" key="3">
    <source>
        <dbReference type="ARBA" id="ARBA00012535"/>
    </source>
</evidence>
<comment type="catalytic activity">
    <reaction evidence="6">
        <text>L-tryptophan + O2 = indole-3-acetamide + CO2 + H2O</text>
        <dbReference type="Rhea" id="RHEA:16165"/>
        <dbReference type="ChEBI" id="CHEBI:15377"/>
        <dbReference type="ChEBI" id="CHEBI:15379"/>
        <dbReference type="ChEBI" id="CHEBI:16031"/>
        <dbReference type="ChEBI" id="CHEBI:16526"/>
        <dbReference type="ChEBI" id="CHEBI:57912"/>
        <dbReference type="EC" id="1.13.12.3"/>
    </reaction>
</comment>
<dbReference type="EC" id="1.13.12.3" evidence="3"/>
<dbReference type="STRING" id="715226.ABI_12330"/>
<keyword evidence="5" id="KW-0073">Auxin biosynthesis</keyword>
<dbReference type="InterPro" id="IPR050281">
    <property type="entry name" value="Flavin_monoamine_oxidase"/>
</dbReference>
<reference evidence="9" key="1">
    <citation type="submission" date="2011-03" db="EMBL/GenBank/DDBJ databases">
        <title>Draft genome sequence of Brevundimonas diminuta.</title>
        <authorList>
            <person name="Brown P.J.B."/>
            <person name="Buechlein A."/>
            <person name="Hemmerich C."/>
            <person name="Brun Y.V."/>
        </authorList>
    </citation>
    <scope>NUCLEOTIDE SEQUENCE [LARGE SCALE GENOMIC DNA]</scope>
    <source>
        <strain evidence="9">C19</strain>
    </source>
</reference>
<dbReference type="PRINTS" id="PR00419">
    <property type="entry name" value="ADXRDTASE"/>
</dbReference>
<dbReference type="Gene3D" id="3.90.660.10">
    <property type="match status" value="1"/>
</dbReference>
<evidence type="ECO:0000259" key="7">
    <source>
        <dbReference type="Pfam" id="PF01593"/>
    </source>
</evidence>
<dbReference type="Gene3D" id="3.50.50.60">
    <property type="entry name" value="FAD/NAD(P)-binding domain"/>
    <property type="match status" value="1"/>
</dbReference>
<dbReference type="HOGENOM" id="CLU_004498_8_3_5"/>
<dbReference type="EMBL" id="GL883077">
    <property type="protein sequence ID" value="EGF92795.1"/>
    <property type="molecule type" value="Genomic_DNA"/>
</dbReference>
<dbReference type="SUPFAM" id="SSF54373">
    <property type="entry name" value="FAD-linked reductases, C-terminal domain"/>
    <property type="match status" value="1"/>
</dbReference>
<dbReference type="InterPro" id="IPR002937">
    <property type="entry name" value="Amino_oxidase"/>
</dbReference>
<evidence type="ECO:0000256" key="6">
    <source>
        <dbReference type="ARBA" id="ARBA00047321"/>
    </source>
</evidence>
<dbReference type="PANTHER" id="PTHR10742:SF410">
    <property type="entry name" value="LYSINE-SPECIFIC HISTONE DEMETHYLASE 2"/>
    <property type="match status" value="1"/>
</dbReference>
<dbReference type="RefSeq" id="WP_006271977.1">
    <property type="nucleotide sequence ID" value="NZ_GL883077.1"/>
</dbReference>
<feature type="domain" description="Amine oxidase" evidence="7">
    <location>
        <begin position="59"/>
        <end position="512"/>
    </location>
</feature>
<evidence type="ECO:0000256" key="1">
    <source>
        <dbReference type="ARBA" id="ARBA00004814"/>
    </source>
</evidence>
<dbReference type="AlphaFoldDB" id="F4QHQ8"/>
<protein>
    <recommendedName>
        <fullName evidence="4">Tryptophan 2-monooxygenase</fullName>
        <ecNumber evidence="3">1.13.12.3</ecNumber>
    </recommendedName>
</protein>
<comment type="similarity">
    <text evidence="2">Belongs to the tryptophan 2-monooxygenase family.</text>
</comment>
<name>F4QHQ8_9CAUL</name>
<evidence type="ECO:0000313" key="8">
    <source>
        <dbReference type="EMBL" id="EGF92795.1"/>
    </source>
</evidence>
<sequence>MTTRRQILARFTAVAGFAGGYAALHALGLTGSEAWAGMPDLKPGSGAGVRVAIVGAGPAGLAAAYELGKAGYHCTILEARDRAGGRNWTVRRGSEIVYTNGTKQICDFEDGQYFNAGPARIPAHHQATLGYCREFGVAMETEVNWSGRARIQVDRLNGGKPIEMRQAIFDYRGHMAELLAKVGKAGALDQTFTGDDKDRLMEGLSTWGHLSEQLTYQGADPSGYEVEPAAGAQSPKPKPPLPLNVVGDPFVQAVSTFADAADFQATMQQPVGGMDRIPAAFEARLGNVIRKGCEVKRIRKTSKKGKAGVDIFYFDKVTGQAEVLSADYCICTVPLPVLAGIESDFAKPVKAAIEKNKGINVGGYKIAFQSPRFWESKDHIYGGLSFTDRDTFATWYPSDRFHAAEGVIIAGYAFNGRMGERTMSEQVAYARETIDRLHPGMGGAMKHPAIVNWTQIPYSQGLAAFLSDTDRAAYDLLSQPDGPIYFAGDHLSFVSSWQQGAFCSAHRVVNLIAERQRSLTA</sequence>
<evidence type="ECO:0000313" key="9">
    <source>
        <dbReference type="Proteomes" id="UP000006512"/>
    </source>
</evidence>
<keyword evidence="9" id="KW-1185">Reference proteome</keyword>
<dbReference type="InterPro" id="IPR006311">
    <property type="entry name" value="TAT_signal"/>
</dbReference>
<proteinExistence type="inferred from homology"/>
<dbReference type="GO" id="GO:0009851">
    <property type="term" value="P:auxin biosynthetic process"/>
    <property type="evidence" value="ECO:0007669"/>
    <property type="project" value="UniProtKB-KW"/>
</dbReference>